<dbReference type="AlphaFoldDB" id="A0A8B8ELL7"/>
<feature type="compositionally biased region" description="Basic and acidic residues" evidence="2">
    <location>
        <begin position="42"/>
        <end position="66"/>
    </location>
</feature>
<dbReference type="OrthoDB" id="415023at2759"/>
<dbReference type="InterPro" id="IPR003323">
    <property type="entry name" value="OTU_dom"/>
</dbReference>
<evidence type="ECO:0000259" key="3">
    <source>
        <dbReference type="PROSITE" id="PS50802"/>
    </source>
</evidence>
<keyword evidence="1" id="KW-0378">Hydrolase</keyword>
<evidence type="ECO:0000256" key="2">
    <source>
        <dbReference type="SAM" id="MobiDB-lite"/>
    </source>
</evidence>
<keyword evidence="4" id="KW-1185">Reference proteome</keyword>
<dbReference type="GO" id="GO:0004843">
    <property type="term" value="F:cysteine-type deubiquitinase activity"/>
    <property type="evidence" value="ECO:0007669"/>
    <property type="project" value="TreeGrafter"/>
</dbReference>
<feature type="region of interest" description="Disordered" evidence="2">
    <location>
        <begin position="1"/>
        <end position="130"/>
    </location>
</feature>
<feature type="compositionally biased region" description="Basic residues" evidence="2">
    <location>
        <begin position="27"/>
        <end position="41"/>
    </location>
</feature>
<dbReference type="Proteomes" id="UP000694844">
    <property type="component" value="Chromosome 5"/>
</dbReference>
<evidence type="ECO:0000313" key="4">
    <source>
        <dbReference type="Proteomes" id="UP000694844"/>
    </source>
</evidence>
<protein>
    <submittedName>
        <fullName evidence="5 6">OTU domain-containing protein 6B-like</fullName>
    </submittedName>
</protein>
<dbReference type="GO" id="GO:0016579">
    <property type="term" value="P:protein deubiquitination"/>
    <property type="evidence" value="ECO:0007669"/>
    <property type="project" value="TreeGrafter"/>
</dbReference>
<dbReference type="InterPro" id="IPR038765">
    <property type="entry name" value="Papain-like_cys_pep_sf"/>
</dbReference>
<organism evidence="4 5">
    <name type="scientific">Crassostrea virginica</name>
    <name type="common">Eastern oyster</name>
    <dbReference type="NCBI Taxonomy" id="6565"/>
    <lineage>
        <taxon>Eukaryota</taxon>
        <taxon>Metazoa</taxon>
        <taxon>Spiralia</taxon>
        <taxon>Lophotrochozoa</taxon>
        <taxon>Mollusca</taxon>
        <taxon>Bivalvia</taxon>
        <taxon>Autobranchia</taxon>
        <taxon>Pteriomorphia</taxon>
        <taxon>Ostreida</taxon>
        <taxon>Ostreoidea</taxon>
        <taxon>Ostreidae</taxon>
        <taxon>Crassostrea</taxon>
    </lineage>
</organism>
<sequence>MDETGPHEELLQRHKEEKKELQSQITKLKHSVSKGDKKGKKAVQEKITQLERELKEKHDAELKEAEGAPQKGAVTQVSDAVDNLSLETTEGEITSRNLEPKRMSKAQKRRNKKEEAARQRQEEIAQQEIQNESGARNVEFVKLRDMLKQRGQQIYEIPSDGNCLYNAVAHQINQGRSQADYKQLRQQAAKYMRDNADDFLPFLTTESGEPFTPSDFDKYCQDLEETTIWGGHLEIKALSHVLNQPILVVQSDGPVLTVGEGCHGDPVTVVYHRHAFGLGEHYNSVEPLQESTDS</sequence>
<feature type="compositionally biased region" description="Polar residues" evidence="2">
    <location>
        <begin position="85"/>
        <end position="97"/>
    </location>
</feature>
<feature type="domain" description="OTU" evidence="3">
    <location>
        <begin position="152"/>
        <end position="288"/>
    </location>
</feature>
<dbReference type="RefSeq" id="XP_022340801.1">
    <property type="nucleotide sequence ID" value="XM_022485093.1"/>
</dbReference>
<dbReference type="InterPro" id="IPR049772">
    <property type="entry name" value="OTU_OTUD6"/>
</dbReference>
<dbReference type="Pfam" id="PF02338">
    <property type="entry name" value="OTU"/>
    <property type="match status" value="1"/>
</dbReference>
<dbReference type="PROSITE" id="PS50802">
    <property type="entry name" value="OTU"/>
    <property type="match status" value="1"/>
</dbReference>
<dbReference type="CDD" id="cd22761">
    <property type="entry name" value="OTU_OTUD6"/>
    <property type="match status" value="1"/>
</dbReference>
<proteinExistence type="predicted"/>
<reference evidence="5 6" key="1">
    <citation type="submission" date="2025-04" db="UniProtKB">
        <authorList>
            <consortium name="RefSeq"/>
        </authorList>
    </citation>
    <scope>IDENTIFICATION</scope>
    <source>
        <tissue evidence="5 6">Whole sample</tissue>
    </source>
</reference>
<gene>
    <name evidence="5 6" type="primary">LOC111135227</name>
</gene>
<dbReference type="GeneID" id="111135227"/>
<dbReference type="InterPro" id="IPR050704">
    <property type="entry name" value="Peptidase_C85-like"/>
</dbReference>
<feature type="compositionally biased region" description="Basic and acidic residues" evidence="2">
    <location>
        <begin position="112"/>
        <end position="123"/>
    </location>
</feature>
<dbReference type="PANTHER" id="PTHR12419">
    <property type="entry name" value="OTU DOMAIN CONTAINING PROTEIN"/>
    <property type="match status" value="1"/>
</dbReference>
<dbReference type="SUPFAM" id="SSF54001">
    <property type="entry name" value="Cysteine proteinases"/>
    <property type="match status" value="1"/>
</dbReference>
<feature type="compositionally biased region" description="Basic and acidic residues" evidence="2">
    <location>
        <begin position="1"/>
        <end position="21"/>
    </location>
</feature>
<evidence type="ECO:0000313" key="5">
    <source>
        <dbReference type="RefSeq" id="XP_022340800.1"/>
    </source>
</evidence>
<accession>A0A8B8ELL7</accession>
<name>A0A8B8ELL7_CRAVI</name>
<dbReference type="RefSeq" id="XP_022340800.1">
    <property type="nucleotide sequence ID" value="XM_022485092.1"/>
</dbReference>
<dbReference type="KEGG" id="cvn:111135227"/>
<dbReference type="PANTHER" id="PTHR12419:SF10">
    <property type="entry name" value="DEUBIQUITINASE OTUD6B"/>
    <property type="match status" value="1"/>
</dbReference>
<evidence type="ECO:0000256" key="1">
    <source>
        <dbReference type="ARBA" id="ARBA00022801"/>
    </source>
</evidence>
<dbReference type="Gene3D" id="3.90.70.80">
    <property type="match status" value="1"/>
</dbReference>
<evidence type="ECO:0000313" key="6">
    <source>
        <dbReference type="RefSeq" id="XP_022340801.1"/>
    </source>
</evidence>